<dbReference type="RefSeq" id="WP_203241773.1">
    <property type="nucleotide sequence ID" value="NZ_JAFBRH010000001.1"/>
</dbReference>
<evidence type="ECO:0000256" key="1">
    <source>
        <dbReference type="ARBA" id="ARBA00022679"/>
    </source>
</evidence>
<dbReference type="GO" id="GO:0016747">
    <property type="term" value="F:acyltransferase activity, transferring groups other than amino-acyl groups"/>
    <property type="evidence" value="ECO:0007669"/>
    <property type="project" value="InterPro"/>
</dbReference>
<sequence length="148" mass="15894">MTPQHLSALHHAAFKTERPWAACEFESLLTSAYVTLYAVPQGFALARTVAGESELLTLAVDPAHQRQGIGRTLTMEWLAAIAPVADTAFLEVAADNNAAHALYLSLGFSEIARRSAYYARKNAAPADAIVLRRDITSGDSGLHMPESG</sequence>
<dbReference type="SUPFAM" id="SSF55729">
    <property type="entry name" value="Acyl-CoA N-acyltransferases (Nat)"/>
    <property type="match status" value="1"/>
</dbReference>
<keyword evidence="2" id="KW-0012">Acyltransferase</keyword>
<keyword evidence="5" id="KW-1185">Reference proteome</keyword>
<protein>
    <submittedName>
        <fullName evidence="4">GNAT family N-acetyltransferase</fullName>
    </submittedName>
</protein>
<dbReference type="Proteomes" id="UP000732193">
    <property type="component" value="Unassembled WGS sequence"/>
</dbReference>
<keyword evidence="1" id="KW-0808">Transferase</keyword>
<dbReference type="InterPro" id="IPR016181">
    <property type="entry name" value="Acyl_CoA_acyltransferase"/>
</dbReference>
<dbReference type="PROSITE" id="PS51186">
    <property type="entry name" value="GNAT"/>
    <property type="match status" value="1"/>
</dbReference>
<dbReference type="Pfam" id="PF00583">
    <property type="entry name" value="Acetyltransf_1"/>
    <property type="match status" value="1"/>
</dbReference>
<dbReference type="PANTHER" id="PTHR43420">
    <property type="entry name" value="ACETYLTRANSFERASE"/>
    <property type="match status" value="1"/>
</dbReference>
<accession>A0AAE3B5S1</accession>
<proteinExistence type="predicted"/>
<evidence type="ECO:0000313" key="5">
    <source>
        <dbReference type="Proteomes" id="UP000732193"/>
    </source>
</evidence>
<evidence type="ECO:0000259" key="3">
    <source>
        <dbReference type="PROSITE" id="PS51186"/>
    </source>
</evidence>
<dbReference type="EMBL" id="JAFBRM010000001">
    <property type="protein sequence ID" value="MBM1713443.1"/>
    <property type="molecule type" value="Genomic_DNA"/>
</dbReference>
<evidence type="ECO:0000256" key="2">
    <source>
        <dbReference type="ARBA" id="ARBA00023315"/>
    </source>
</evidence>
<name>A0AAE3B5S1_9RHOB</name>
<evidence type="ECO:0000313" key="4">
    <source>
        <dbReference type="EMBL" id="MBM1713443.1"/>
    </source>
</evidence>
<dbReference type="InterPro" id="IPR000182">
    <property type="entry name" value="GNAT_dom"/>
</dbReference>
<feature type="domain" description="N-acetyltransferase" evidence="3">
    <location>
        <begin position="1"/>
        <end position="136"/>
    </location>
</feature>
<dbReference type="InterPro" id="IPR050680">
    <property type="entry name" value="YpeA/RimI_acetyltransf"/>
</dbReference>
<organism evidence="4 5">
    <name type="scientific">Sulfitobacter geojensis</name>
    <dbReference type="NCBI Taxonomy" id="1342299"/>
    <lineage>
        <taxon>Bacteria</taxon>
        <taxon>Pseudomonadati</taxon>
        <taxon>Pseudomonadota</taxon>
        <taxon>Alphaproteobacteria</taxon>
        <taxon>Rhodobacterales</taxon>
        <taxon>Roseobacteraceae</taxon>
        <taxon>Sulfitobacter</taxon>
    </lineage>
</organism>
<comment type="caution">
    <text evidence="4">The sequence shown here is derived from an EMBL/GenBank/DDBJ whole genome shotgun (WGS) entry which is preliminary data.</text>
</comment>
<dbReference type="CDD" id="cd04301">
    <property type="entry name" value="NAT_SF"/>
    <property type="match status" value="1"/>
</dbReference>
<reference evidence="4 5" key="1">
    <citation type="submission" date="2021-01" db="EMBL/GenBank/DDBJ databases">
        <title>Diatom-associated Roseobacters Show Island Model of Population Structure.</title>
        <authorList>
            <person name="Qu L."/>
            <person name="Feng X."/>
            <person name="Chen Y."/>
            <person name="Li L."/>
            <person name="Wang X."/>
            <person name="Hu Z."/>
            <person name="Wang H."/>
            <person name="Luo H."/>
        </authorList>
    </citation>
    <scope>NUCLEOTIDE SEQUENCE [LARGE SCALE GENOMIC DNA]</scope>
    <source>
        <strain evidence="4 5">TR60-84</strain>
    </source>
</reference>
<dbReference type="Gene3D" id="3.40.630.30">
    <property type="match status" value="1"/>
</dbReference>
<gene>
    <name evidence="4" type="ORF">JQV55_07720</name>
</gene>
<dbReference type="AlphaFoldDB" id="A0AAE3B5S1"/>